<keyword evidence="14 15" id="KW-0998">Cell outer membrane</keyword>
<evidence type="ECO:0000256" key="15">
    <source>
        <dbReference type="RuleBase" id="RU366027"/>
    </source>
</evidence>
<dbReference type="Proteomes" id="UP001597128">
    <property type="component" value="Unassembled WGS sequence"/>
</dbReference>
<keyword evidence="9 15" id="KW-0378">Hydrolase</keyword>
<dbReference type="EMBL" id="JBHTKB010000001">
    <property type="protein sequence ID" value="MFD0913368.1"/>
    <property type="molecule type" value="Genomic_DNA"/>
</dbReference>
<keyword evidence="13" id="KW-0472">Membrane</keyword>
<comment type="subcellular location">
    <subcellularLocation>
        <location evidence="15">Cell outer membrane</location>
        <topology evidence="15">Multi-pass membrane protein</topology>
    </subcellularLocation>
    <text evidence="15">One of the very few enzymes located there.</text>
</comment>
<feature type="chain" id="PRO_5044975499" description="Phospholipase A1" evidence="15">
    <location>
        <begin position="28"/>
        <end position="365"/>
    </location>
</feature>
<evidence type="ECO:0000256" key="3">
    <source>
        <dbReference type="ARBA" id="ARBA00010525"/>
    </source>
</evidence>
<sequence length="365" mass="41306">MIKSYGRGLMLVALLSTASVQTASVQAATGNDLQAALHTCQTEFTDDASRRLVCFDQVAQQYASTKAVPAVLTTKQENLVKSVDAKTTYLARKWHLNAQDELHFTDLETHQLNYVVGTYSTNPNDVPVSPSRPNTQDRDLSNSDLHFQISLKTQLMNLSDWLPENQYIHSARLWGAYTQQSFWQVFDGGQSRPMRDHNYSPELILSMGLNKPGETKQWAAMPDMLNLGVVHESNGRSEPLSRSWSRIYLQGGWQLNERYSLLVRPWWRIPESKSEDDNPNISKYMGYGDMVLRWDNEAQNTAASVTLRNNLRSDNKGYVKFDVHYKPLQSESVKLYAMLATGYGVSLLDYNQAQTMFGIGFAIGE</sequence>
<dbReference type="Gene3D" id="2.40.230.10">
    <property type="entry name" value="Phospholipase A1"/>
    <property type="match status" value="1"/>
</dbReference>
<organism evidence="16 17">
    <name type="scientific">Methylophilus luteus</name>
    <dbReference type="NCBI Taxonomy" id="640108"/>
    <lineage>
        <taxon>Bacteria</taxon>
        <taxon>Pseudomonadati</taxon>
        <taxon>Pseudomonadota</taxon>
        <taxon>Betaproteobacteria</taxon>
        <taxon>Nitrosomonadales</taxon>
        <taxon>Methylophilaceae</taxon>
        <taxon>Methylophilus</taxon>
    </lineage>
</organism>
<protein>
    <recommendedName>
        <fullName evidence="15">Phospholipase A1</fullName>
        <ecNumber evidence="15">3.1.1.32</ecNumber>
        <ecNumber evidence="15">3.1.1.4</ecNumber>
    </recommendedName>
    <alternativeName>
        <fullName evidence="15">Phosphatidylcholine 1-acylhydrolase</fullName>
    </alternativeName>
</protein>
<evidence type="ECO:0000256" key="10">
    <source>
        <dbReference type="ARBA" id="ARBA00022837"/>
    </source>
</evidence>
<comment type="catalytic activity">
    <reaction evidence="2 15">
        <text>a 1,2-diacyl-sn-glycero-3-phosphocholine + H2O = a 1-acyl-sn-glycero-3-phosphocholine + a fatty acid + H(+)</text>
        <dbReference type="Rhea" id="RHEA:15801"/>
        <dbReference type="ChEBI" id="CHEBI:15377"/>
        <dbReference type="ChEBI" id="CHEBI:15378"/>
        <dbReference type="ChEBI" id="CHEBI:28868"/>
        <dbReference type="ChEBI" id="CHEBI:57643"/>
        <dbReference type="ChEBI" id="CHEBI:58168"/>
        <dbReference type="EC" id="3.1.1.4"/>
    </reaction>
</comment>
<dbReference type="InterPro" id="IPR036541">
    <property type="entry name" value="PLipase_A1_sf"/>
</dbReference>
<dbReference type="PANTHER" id="PTHR40457:SF1">
    <property type="entry name" value="PHOSPHOLIPASE A1"/>
    <property type="match status" value="1"/>
</dbReference>
<dbReference type="PANTHER" id="PTHR40457">
    <property type="entry name" value="PHOSPHOLIPASE A1"/>
    <property type="match status" value="1"/>
</dbReference>
<evidence type="ECO:0000256" key="1">
    <source>
        <dbReference type="ARBA" id="ARBA00000111"/>
    </source>
</evidence>
<comment type="cofactor">
    <cofactor evidence="15">
        <name>Ca(2+)</name>
        <dbReference type="ChEBI" id="CHEBI:29108"/>
    </cofactor>
    <text evidence="15">Binds 1 Ca(2+) ion per monomer. In the dimeric form the Ca(2+) is bound by different amino acids with binding of each Ca(2+) shared with ligands coming from each monomer. The Ca(2+) ion may have a role in catalysis.</text>
</comment>
<name>A0ABW3F7E5_9PROT</name>
<comment type="subunit">
    <text evidence="4 15">Homodimer; dimerization is reversible, and the dimeric form is the active one.</text>
</comment>
<dbReference type="InterPro" id="IPR003187">
    <property type="entry name" value="PLipase_A1"/>
</dbReference>
<evidence type="ECO:0000256" key="14">
    <source>
        <dbReference type="ARBA" id="ARBA00023237"/>
    </source>
</evidence>
<keyword evidence="5" id="KW-1134">Transmembrane beta strand</keyword>
<evidence type="ECO:0000256" key="7">
    <source>
        <dbReference type="ARBA" id="ARBA00022723"/>
    </source>
</evidence>
<evidence type="ECO:0000256" key="2">
    <source>
        <dbReference type="ARBA" id="ARBA00001604"/>
    </source>
</evidence>
<evidence type="ECO:0000256" key="9">
    <source>
        <dbReference type="ARBA" id="ARBA00022801"/>
    </source>
</evidence>
<dbReference type="EC" id="3.1.1.32" evidence="15"/>
<comment type="catalytic activity">
    <reaction evidence="1 15">
        <text>a 1,2-diacyl-sn-glycero-3-phosphocholine + H2O = a 2-acyl-sn-glycero-3-phosphocholine + a fatty acid + H(+)</text>
        <dbReference type="Rhea" id="RHEA:18689"/>
        <dbReference type="ChEBI" id="CHEBI:15377"/>
        <dbReference type="ChEBI" id="CHEBI:15378"/>
        <dbReference type="ChEBI" id="CHEBI:28868"/>
        <dbReference type="ChEBI" id="CHEBI:57643"/>
        <dbReference type="ChEBI" id="CHEBI:57875"/>
        <dbReference type="EC" id="3.1.1.32"/>
    </reaction>
</comment>
<keyword evidence="8 15" id="KW-0732">Signal</keyword>
<proteinExistence type="inferred from homology"/>
<evidence type="ECO:0000256" key="4">
    <source>
        <dbReference type="ARBA" id="ARBA00011702"/>
    </source>
</evidence>
<keyword evidence="12 15" id="KW-0443">Lipid metabolism</keyword>
<comment type="similarity">
    <text evidence="3 15">Belongs to the phospholipase A1 family.</text>
</comment>
<comment type="caution">
    <text evidence="16">The sequence shown here is derived from an EMBL/GenBank/DDBJ whole genome shotgun (WGS) entry which is preliminary data.</text>
</comment>
<reference evidence="17" key="1">
    <citation type="journal article" date="2019" name="Int. J. Syst. Evol. Microbiol.">
        <title>The Global Catalogue of Microorganisms (GCM) 10K type strain sequencing project: providing services to taxonomists for standard genome sequencing and annotation.</title>
        <authorList>
            <consortium name="The Broad Institute Genomics Platform"/>
            <consortium name="The Broad Institute Genome Sequencing Center for Infectious Disease"/>
            <person name="Wu L."/>
            <person name="Ma J."/>
        </authorList>
    </citation>
    <scope>NUCLEOTIDE SEQUENCE [LARGE SCALE GENOMIC DNA]</scope>
    <source>
        <strain evidence="17">CCUG 58412</strain>
    </source>
</reference>
<dbReference type="RefSeq" id="WP_379056704.1">
    <property type="nucleotide sequence ID" value="NZ_JBHTKB010000001.1"/>
</dbReference>
<dbReference type="SUPFAM" id="SSF56931">
    <property type="entry name" value="Outer membrane phospholipase A (OMPLA)"/>
    <property type="match status" value="1"/>
</dbReference>
<dbReference type="PRINTS" id="PR01486">
    <property type="entry name" value="PHPHLIPASEA1"/>
</dbReference>
<keyword evidence="6" id="KW-0812">Transmembrane</keyword>
<evidence type="ECO:0000256" key="8">
    <source>
        <dbReference type="ARBA" id="ARBA00022729"/>
    </source>
</evidence>
<evidence type="ECO:0000313" key="16">
    <source>
        <dbReference type="EMBL" id="MFD0913368.1"/>
    </source>
</evidence>
<evidence type="ECO:0000256" key="11">
    <source>
        <dbReference type="ARBA" id="ARBA00022963"/>
    </source>
</evidence>
<evidence type="ECO:0000256" key="6">
    <source>
        <dbReference type="ARBA" id="ARBA00022692"/>
    </source>
</evidence>
<keyword evidence="11 15" id="KW-0442">Lipid degradation</keyword>
<comment type="function">
    <text evidence="15">Hydrolysis of phosphatidylcholine with phospholipase A2 (EC 3.1.1.4) and phospholipase A1 (EC 3.1.1.32) activities.</text>
</comment>
<gene>
    <name evidence="16" type="ORF">ACFQ1Z_07405</name>
</gene>
<evidence type="ECO:0000256" key="12">
    <source>
        <dbReference type="ARBA" id="ARBA00023098"/>
    </source>
</evidence>
<accession>A0ABW3F7E5</accession>
<evidence type="ECO:0000313" key="17">
    <source>
        <dbReference type="Proteomes" id="UP001597128"/>
    </source>
</evidence>
<feature type="signal peptide" evidence="15">
    <location>
        <begin position="1"/>
        <end position="27"/>
    </location>
</feature>
<keyword evidence="7 15" id="KW-0479">Metal-binding</keyword>
<keyword evidence="10 15" id="KW-0106">Calcium</keyword>
<evidence type="ECO:0000256" key="5">
    <source>
        <dbReference type="ARBA" id="ARBA00022452"/>
    </source>
</evidence>
<evidence type="ECO:0000256" key="13">
    <source>
        <dbReference type="ARBA" id="ARBA00023136"/>
    </source>
</evidence>
<dbReference type="EC" id="3.1.1.4" evidence="15"/>
<keyword evidence="17" id="KW-1185">Reference proteome</keyword>
<dbReference type="Pfam" id="PF02253">
    <property type="entry name" value="PLA1"/>
    <property type="match status" value="1"/>
</dbReference>